<dbReference type="PANTHER" id="PTHR43514:SF10">
    <property type="entry name" value="MOLYBDENUM IMPORT ATP-BINDING PROTEIN MODC 2"/>
    <property type="match status" value="1"/>
</dbReference>
<organism evidence="12 13">
    <name type="scientific">Pseudomonas quercus</name>
    <dbReference type="NCBI Taxonomy" id="2722792"/>
    <lineage>
        <taxon>Bacteria</taxon>
        <taxon>Pseudomonadati</taxon>
        <taxon>Pseudomonadota</taxon>
        <taxon>Gammaproteobacteria</taxon>
        <taxon>Pseudomonadales</taxon>
        <taxon>Pseudomonadaceae</taxon>
        <taxon>Pseudomonas</taxon>
    </lineage>
</organism>
<evidence type="ECO:0000313" key="13">
    <source>
        <dbReference type="Proteomes" id="UP000746535"/>
    </source>
</evidence>
<sequence length="362" mass="39121">MSPPIELRAGLVRPGFSLDINLSLPGSGVTAISGPSGSGKTTLLRWLAGLEPAGTGFIQVNGATWEDTASRTCMPTHRRPIGYVFQEPSLFPHLTVAGNLAYGWRRLLPRRRTLSQAALCRTLGIDHLLARRPDGLSGGERQRVGIARALLREPRLLLMDEPLAALDSERKAEILPYLERLREDLAIPVIYVSHAAEEITRLADHLVLLDQGRVTASGPLNDLLTQLDLPVARGLDAGVVMEGQVTGYDTQWKLLHLSVGTCGVTLRVPHHERPVGSRLRVRVLARDVSLSLDAHSHSSILNRLPVVVGEQAGGEGLVDTVLALDCRGTPLLARLSRYSVAHLGLQPGMHAWAQIKGVAVLG</sequence>
<keyword evidence="6 12" id="KW-0067">ATP-binding</keyword>
<dbReference type="RefSeq" id="WP_168084574.1">
    <property type="nucleotide sequence ID" value="NZ_JAAVJI010000008.1"/>
</dbReference>
<dbReference type="InterPro" id="IPR008995">
    <property type="entry name" value="Mo/tungstate-bd_C_term_dom"/>
</dbReference>
<feature type="domain" description="ABC transporter" evidence="10">
    <location>
        <begin position="2"/>
        <end position="236"/>
    </location>
</feature>
<gene>
    <name evidence="12" type="primary">modC</name>
    <name evidence="12" type="ORF">HBH25_14215</name>
</gene>
<dbReference type="NCBIfam" id="TIGR02142">
    <property type="entry name" value="modC_ABC"/>
    <property type="match status" value="1"/>
</dbReference>
<accession>A0ABX0YF59</accession>
<keyword evidence="5" id="KW-0547">Nucleotide-binding</keyword>
<evidence type="ECO:0000259" key="11">
    <source>
        <dbReference type="PROSITE" id="PS51866"/>
    </source>
</evidence>
<dbReference type="PROSITE" id="PS50893">
    <property type="entry name" value="ABC_TRANSPORTER_2"/>
    <property type="match status" value="1"/>
</dbReference>
<dbReference type="InterPro" id="IPR027417">
    <property type="entry name" value="P-loop_NTPase"/>
</dbReference>
<dbReference type="Pfam" id="PF03459">
    <property type="entry name" value="TOBE"/>
    <property type="match status" value="1"/>
</dbReference>
<dbReference type="Gene3D" id="3.40.50.300">
    <property type="entry name" value="P-loop containing nucleotide triphosphate hydrolases"/>
    <property type="match status" value="1"/>
</dbReference>
<evidence type="ECO:0000256" key="8">
    <source>
        <dbReference type="ARBA" id="ARBA00023136"/>
    </source>
</evidence>
<keyword evidence="7" id="KW-1278">Translocase</keyword>
<dbReference type="InterPro" id="IPR003593">
    <property type="entry name" value="AAA+_ATPase"/>
</dbReference>
<feature type="domain" description="Mop" evidence="11">
    <location>
        <begin position="297"/>
        <end position="362"/>
    </location>
</feature>
<dbReference type="InterPro" id="IPR011868">
    <property type="entry name" value="ModC_ABC_ATP-bd"/>
</dbReference>
<dbReference type="PANTHER" id="PTHR43514">
    <property type="entry name" value="ABC TRANSPORTER I FAMILY MEMBER 10"/>
    <property type="match status" value="1"/>
</dbReference>
<dbReference type="SMART" id="SM00382">
    <property type="entry name" value="AAA"/>
    <property type="match status" value="1"/>
</dbReference>
<evidence type="ECO:0000256" key="5">
    <source>
        <dbReference type="ARBA" id="ARBA00022741"/>
    </source>
</evidence>
<keyword evidence="3 9" id="KW-0500">Molybdenum</keyword>
<dbReference type="InterPro" id="IPR004606">
    <property type="entry name" value="Mop_domain"/>
</dbReference>
<evidence type="ECO:0000256" key="1">
    <source>
        <dbReference type="ARBA" id="ARBA00022448"/>
    </source>
</evidence>
<evidence type="ECO:0000313" key="12">
    <source>
        <dbReference type="EMBL" id="NJP02000.1"/>
    </source>
</evidence>
<evidence type="ECO:0000256" key="3">
    <source>
        <dbReference type="ARBA" id="ARBA00022505"/>
    </source>
</evidence>
<dbReference type="Pfam" id="PF00005">
    <property type="entry name" value="ABC_tran"/>
    <property type="match status" value="1"/>
</dbReference>
<dbReference type="PROSITE" id="PS51866">
    <property type="entry name" value="MOP"/>
    <property type="match status" value="1"/>
</dbReference>
<dbReference type="GO" id="GO:0005524">
    <property type="term" value="F:ATP binding"/>
    <property type="evidence" value="ECO:0007669"/>
    <property type="project" value="UniProtKB-KW"/>
</dbReference>
<dbReference type="Gene3D" id="2.40.50.100">
    <property type="match status" value="1"/>
</dbReference>
<dbReference type="InterPro" id="IPR050334">
    <property type="entry name" value="Molybdenum_import_ModC"/>
</dbReference>
<evidence type="ECO:0000256" key="2">
    <source>
        <dbReference type="ARBA" id="ARBA00022475"/>
    </source>
</evidence>
<protein>
    <submittedName>
        <fullName evidence="12">Molybdenum ABC transporter ATP-binding protein</fullName>
    </submittedName>
</protein>
<proteinExistence type="predicted"/>
<name>A0ABX0YF59_9PSED</name>
<evidence type="ECO:0000256" key="7">
    <source>
        <dbReference type="ARBA" id="ARBA00022967"/>
    </source>
</evidence>
<dbReference type="InterPro" id="IPR017871">
    <property type="entry name" value="ABC_transporter-like_CS"/>
</dbReference>
<comment type="caution">
    <text evidence="12">The sequence shown here is derived from an EMBL/GenBank/DDBJ whole genome shotgun (WGS) entry which is preliminary data.</text>
</comment>
<evidence type="ECO:0000259" key="10">
    <source>
        <dbReference type="PROSITE" id="PS50893"/>
    </source>
</evidence>
<dbReference type="Proteomes" id="UP000746535">
    <property type="component" value="Unassembled WGS sequence"/>
</dbReference>
<dbReference type="PROSITE" id="PS00211">
    <property type="entry name" value="ABC_TRANSPORTER_1"/>
    <property type="match status" value="1"/>
</dbReference>
<keyword evidence="1" id="KW-0813">Transport</keyword>
<evidence type="ECO:0000256" key="4">
    <source>
        <dbReference type="ARBA" id="ARBA00022519"/>
    </source>
</evidence>
<keyword evidence="4" id="KW-0997">Cell inner membrane</keyword>
<keyword evidence="8" id="KW-0472">Membrane</keyword>
<reference evidence="12 13" key="1">
    <citation type="submission" date="2020-03" db="EMBL/GenBank/DDBJ databases">
        <authorList>
            <person name="Wang L."/>
            <person name="He N."/>
            <person name="Li Y."/>
            <person name="Fang Y."/>
            <person name="Zhang F."/>
        </authorList>
    </citation>
    <scope>NUCLEOTIDE SEQUENCE [LARGE SCALE GENOMIC DNA]</scope>
    <source>
        <strain evidence="13">hsmgli-8</strain>
    </source>
</reference>
<evidence type="ECO:0000256" key="9">
    <source>
        <dbReference type="PROSITE-ProRule" id="PRU01213"/>
    </source>
</evidence>
<keyword evidence="2" id="KW-1003">Cell membrane</keyword>
<evidence type="ECO:0000256" key="6">
    <source>
        <dbReference type="ARBA" id="ARBA00022840"/>
    </source>
</evidence>
<keyword evidence="13" id="KW-1185">Reference proteome</keyword>
<dbReference type="SUPFAM" id="SSF50331">
    <property type="entry name" value="MOP-like"/>
    <property type="match status" value="1"/>
</dbReference>
<dbReference type="InterPro" id="IPR005116">
    <property type="entry name" value="Transp-assoc_OB_typ1"/>
</dbReference>
<dbReference type="EMBL" id="JAAVJI010000008">
    <property type="protein sequence ID" value="NJP02000.1"/>
    <property type="molecule type" value="Genomic_DNA"/>
</dbReference>
<dbReference type="SUPFAM" id="SSF52540">
    <property type="entry name" value="P-loop containing nucleoside triphosphate hydrolases"/>
    <property type="match status" value="1"/>
</dbReference>
<dbReference type="InterPro" id="IPR003439">
    <property type="entry name" value="ABC_transporter-like_ATP-bd"/>
</dbReference>